<dbReference type="InterPro" id="IPR028082">
    <property type="entry name" value="Peripla_BP_I"/>
</dbReference>
<keyword evidence="5" id="KW-1185">Reference proteome</keyword>
<evidence type="ECO:0000313" key="4">
    <source>
        <dbReference type="EMBL" id="ROO85938.1"/>
    </source>
</evidence>
<feature type="domain" description="Leucine-binding protein" evidence="3">
    <location>
        <begin position="86"/>
        <end position="380"/>
    </location>
</feature>
<protein>
    <submittedName>
        <fullName evidence="4">ABC-type branched-subunit amino acid transport system substrate-binding protein</fullName>
    </submittedName>
</protein>
<evidence type="ECO:0000256" key="2">
    <source>
        <dbReference type="ARBA" id="ARBA00022729"/>
    </source>
</evidence>
<name>A0A3N1CYS2_9ACTN</name>
<sequence>MRQHRLRHHRALAAIAALVLVVSGCGRDGSGGTEDGAPVAGASADFGTLKGLCGPGKQTLAPVQGVTADEIKVGTLTDQGYDKRGDYADAAKVFTSWCNDAGGINGRKLTATIRDAKLMEVRQRMLEACREDFFLVGGGSALDSLGVKDRLSCMLPALPATTTMVENTGSDLQVSPWGGASYSRYAGYFTWLLKEAYPGSAGAVGSIVGDSPVTKVLNEQVKETVESAGGTFSYSDTYPTAGIADWTPYAQAIKSKKVKGLVFYGNFTDLVKLELALTNLNYRLDWIDANAYSYGPAFLKLAGKAIGFQNNLADIGGVHPLESASSSPATQQLIDLFAKYAPGAPVSLGAVRAFTAFVLFAKAAGSCGDDLTRKCAYEAVLKESAWTAGGLLAPIDLSQIDAPLKCFNVEQATPDGWKPADFKPNQGAFRCDAPVYKLTRSYVKPMKLEDVGRSMADLETR</sequence>
<evidence type="ECO:0000313" key="5">
    <source>
        <dbReference type="Proteomes" id="UP000272400"/>
    </source>
</evidence>
<dbReference type="SUPFAM" id="SSF53822">
    <property type="entry name" value="Periplasmic binding protein-like I"/>
    <property type="match status" value="1"/>
</dbReference>
<comment type="caution">
    <text evidence="4">The sequence shown here is derived from an EMBL/GenBank/DDBJ whole genome shotgun (WGS) entry which is preliminary data.</text>
</comment>
<dbReference type="PANTHER" id="PTHR47235">
    <property type="entry name" value="BLR6548 PROTEIN"/>
    <property type="match status" value="1"/>
</dbReference>
<gene>
    <name evidence="4" type="ORF">EDD29_3492</name>
</gene>
<dbReference type="PANTHER" id="PTHR47235:SF1">
    <property type="entry name" value="BLR6548 PROTEIN"/>
    <property type="match status" value="1"/>
</dbReference>
<dbReference type="Pfam" id="PF13458">
    <property type="entry name" value="Peripla_BP_6"/>
    <property type="match status" value="1"/>
</dbReference>
<dbReference type="Gene3D" id="3.40.50.2300">
    <property type="match status" value="2"/>
</dbReference>
<dbReference type="EMBL" id="RJKE01000001">
    <property type="protein sequence ID" value="ROO85938.1"/>
    <property type="molecule type" value="Genomic_DNA"/>
</dbReference>
<comment type="similarity">
    <text evidence="1">Belongs to the leucine-binding protein family.</text>
</comment>
<dbReference type="InterPro" id="IPR028081">
    <property type="entry name" value="Leu-bd"/>
</dbReference>
<dbReference type="PROSITE" id="PS51257">
    <property type="entry name" value="PROKAR_LIPOPROTEIN"/>
    <property type="match status" value="1"/>
</dbReference>
<proteinExistence type="inferred from homology"/>
<accession>A0A3N1CYS2</accession>
<organism evidence="4 5">
    <name type="scientific">Actinocorallia herbida</name>
    <dbReference type="NCBI Taxonomy" id="58109"/>
    <lineage>
        <taxon>Bacteria</taxon>
        <taxon>Bacillati</taxon>
        <taxon>Actinomycetota</taxon>
        <taxon>Actinomycetes</taxon>
        <taxon>Streptosporangiales</taxon>
        <taxon>Thermomonosporaceae</taxon>
        <taxon>Actinocorallia</taxon>
    </lineage>
</organism>
<reference evidence="4 5" key="1">
    <citation type="submission" date="2018-11" db="EMBL/GenBank/DDBJ databases">
        <title>Sequencing the genomes of 1000 actinobacteria strains.</title>
        <authorList>
            <person name="Klenk H.-P."/>
        </authorList>
    </citation>
    <scope>NUCLEOTIDE SEQUENCE [LARGE SCALE GENOMIC DNA]</scope>
    <source>
        <strain evidence="4 5">DSM 44254</strain>
    </source>
</reference>
<evidence type="ECO:0000259" key="3">
    <source>
        <dbReference type="Pfam" id="PF13458"/>
    </source>
</evidence>
<dbReference type="AlphaFoldDB" id="A0A3N1CYS2"/>
<keyword evidence="2" id="KW-0732">Signal</keyword>
<dbReference type="Proteomes" id="UP000272400">
    <property type="component" value="Unassembled WGS sequence"/>
</dbReference>
<evidence type="ECO:0000256" key="1">
    <source>
        <dbReference type="ARBA" id="ARBA00010062"/>
    </source>
</evidence>